<dbReference type="EMBL" id="QUSL01000015">
    <property type="protein sequence ID" value="RGD84659.1"/>
    <property type="molecule type" value="Genomic_DNA"/>
</dbReference>
<feature type="transmembrane region" description="Helical" evidence="1">
    <location>
        <begin position="7"/>
        <end position="30"/>
    </location>
</feature>
<keyword evidence="1" id="KW-0472">Membrane</keyword>
<dbReference type="RefSeq" id="WP_117581572.1">
    <property type="nucleotide sequence ID" value="NZ_QUSL01000015.1"/>
</dbReference>
<evidence type="ECO:0000313" key="2">
    <source>
        <dbReference type="EMBL" id="RGD84659.1"/>
    </source>
</evidence>
<dbReference type="Proteomes" id="UP000261032">
    <property type="component" value="Unassembled WGS sequence"/>
</dbReference>
<proteinExistence type="predicted"/>
<organism evidence="2 3">
    <name type="scientific">Thomasclavelia ramosa</name>
    <dbReference type="NCBI Taxonomy" id="1547"/>
    <lineage>
        <taxon>Bacteria</taxon>
        <taxon>Bacillati</taxon>
        <taxon>Bacillota</taxon>
        <taxon>Erysipelotrichia</taxon>
        <taxon>Erysipelotrichales</taxon>
        <taxon>Coprobacillaceae</taxon>
        <taxon>Thomasclavelia</taxon>
    </lineage>
</organism>
<keyword evidence="1" id="KW-1133">Transmembrane helix</keyword>
<keyword evidence="1" id="KW-0812">Transmembrane</keyword>
<protein>
    <submittedName>
        <fullName evidence="2">Uncharacterized protein</fullName>
    </submittedName>
</protein>
<dbReference type="AlphaFoldDB" id="A0A3E3EC67"/>
<reference evidence="2 3" key="1">
    <citation type="submission" date="2018-08" db="EMBL/GenBank/DDBJ databases">
        <title>A genome reference for cultivated species of the human gut microbiota.</title>
        <authorList>
            <person name="Zou Y."/>
            <person name="Xue W."/>
            <person name="Luo G."/>
        </authorList>
    </citation>
    <scope>NUCLEOTIDE SEQUENCE [LARGE SCALE GENOMIC DNA]</scope>
    <source>
        <strain evidence="2 3">OM06-4</strain>
    </source>
</reference>
<evidence type="ECO:0000256" key="1">
    <source>
        <dbReference type="SAM" id="Phobius"/>
    </source>
</evidence>
<evidence type="ECO:0000313" key="3">
    <source>
        <dbReference type="Proteomes" id="UP000261032"/>
    </source>
</evidence>
<sequence>MKNKENIGILLVALGIITMLISFNDVISILVDVVGKLFKLELPVVFFSSFLFRALITCIGGIICLSGALILKNKMK</sequence>
<feature type="transmembrane region" description="Helical" evidence="1">
    <location>
        <begin position="50"/>
        <end position="71"/>
    </location>
</feature>
<gene>
    <name evidence="2" type="ORF">DXB93_10190</name>
</gene>
<accession>A0A3E3EC67</accession>
<name>A0A3E3EC67_9FIRM</name>
<comment type="caution">
    <text evidence="2">The sequence shown here is derived from an EMBL/GenBank/DDBJ whole genome shotgun (WGS) entry which is preliminary data.</text>
</comment>